<dbReference type="InterPro" id="IPR036397">
    <property type="entry name" value="RNaseH_sf"/>
</dbReference>
<dbReference type="Pfam" id="PF02878">
    <property type="entry name" value="PGM_PMM_I"/>
    <property type="match status" value="1"/>
</dbReference>
<sequence>MKSYGEQISDETMVEKIKGEHDYSSQHGRGRARGGYRGRGRGRNNTLKCTICKKVGHSDDFCWLKPEEAKYVEEEEDDDNLLFMTMGTEKQKSDPWYVDSGCSHHMTGDRTKFKGLDEAFKSQVRLGDDKQLQIEGQAPYTPEQNGVAERKNRIVVEMTRCMLKQKGMPDSFWAEGVATTVYILSISPTKDTSPSMSTSTSPSWVGPTSPTSSPTSPIVSSYVTNNNNTVTEVSESVQLCRSERGRVPRRRFQIEGEASSPQEAQVTDDADDTLALFVGDPVHVEDALAEEEWEIAMQDELSAIQKNKTWELVDLPAGKYPIGLKWVFKTKYLADGRIQKHKARLVVKGYAQQHGIDYKKTFSPVARFETIRVILAVVAQQQWKLYQFDVKSAFLNRDLKEEVYVFQPPGFESMSHPNKVFRLRKALYELKQAPCAWYSKIDEFFHKSGFIRSQHEPMLYVKRQGIDLLIFSLYVDDMIYASSSSKLILEFQASMKMFDMTDLGELRYFLGLEIIQTSSGVFMTQQKYVEDTINKFYMAGYKIAPTPMNINEKLRVDDGTCLTNAKTYRSLIGRHDKFVLKGLCDSDWAGSIEDRCITSGYCFLLGTTVVSWKSKKQATVALSSTEAEYVAVTESACQVVWLRRILVDLGQEQVEATTIMCDNISAVMLARNPILHGRTKHIEIKHHYIRELIAKREVRLESCRTNEQAADLLTKALPQILVLPSSWLFHLEVLAFESLACRKKPVTNINTFASNKSENKKLEKCVMMNEQQLSTLVQSASNFPPPKGIKVSYGTAGFRADASILQSTVFRIGILAALRSLKTGGNVIGLMITASHNKVDDNGVKIADPSGGMLSQHWEPFADHIANAQDAQTFLKVINGLTLEPF</sequence>
<dbReference type="GO" id="GO:0003676">
    <property type="term" value="F:nucleic acid binding"/>
    <property type="evidence" value="ECO:0007669"/>
    <property type="project" value="InterPro"/>
</dbReference>
<reference evidence="7" key="1">
    <citation type="journal article" date="2019" name="Sci. Rep.">
        <title>Draft genome of Tanacetum cinerariifolium, the natural source of mosquito coil.</title>
        <authorList>
            <person name="Yamashiro T."/>
            <person name="Shiraishi A."/>
            <person name="Satake H."/>
            <person name="Nakayama K."/>
        </authorList>
    </citation>
    <scope>NUCLEOTIDE SEQUENCE</scope>
</reference>
<keyword evidence="2" id="KW-0064">Aspartyl protease</keyword>
<feature type="domain" description="Reverse transcriptase Ty1/copia-type" evidence="5">
    <location>
        <begin position="307"/>
        <end position="548"/>
    </location>
</feature>
<comment type="caution">
    <text evidence="7">The sequence shown here is derived from an EMBL/GenBank/DDBJ whole genome shotgun (WGS) entry which is preliminary data.</text>
</comment>
<dbReference type="Pfam" id="PF22936">
    <property type="entry name" value="Pol_BBD"/>
    <property type="match status" value="1"/>
</dbReference>
<name>A0A6L2J9H3_TANCI</name>
<evidence type="ECO:0000256" key="3">
    <source>
        <dbReference type="SAM" id="MobiDB-lite"/>
    </source>
</evidence>
<gene>
    <name evidence="7" type="ORF">Tci_005544</name>
</gene>
<dbReference type="SUPFAM" id="SSF53098">
    <property type="entry name" value="Ribonuclease H-like"/>
    <property type="match status" value="1"/>
</dbReference>
<dbReference type="InterPro" id="IPR012337">
    <property type="entry name" value="RNaseH-like_sf"/>
</dbReference>
<dbReference type="InterPro" id="IPR016055">
    <property type="entry name" value="A-D-PHexomutase_a/b/a-I/II/III"/>
</dbReference>
<feature type="compositionally biased region" description="Basic and acidic residues" evidence="3">
    <location>
        <begin position="13"/>
        <end position="24"/>
    </location>
</feature>
<dbReference type="PANTHER" id="PTHR11439">
    <property type="entry name" value="GAG-POL-RELATED RETROTRANSPOSON"/>
    <property type="match status" value="1"/>
</dbReference>
<dbReference type="CDD" id="cd09272">
    <property type="entry name" value="RNase_HI_RT_Ty1"/>
    <property type="match status" value="1"/>
</dbReference>
<dbReference type="EMBL" id="BKCJ010000478">
    <property type="protein sequence ID" value="GEU33566.1"/>
    <property type="molecule type" value="Genomic_DNA"/>
</dbReference>
<feature type="domain" description="Retrovirus-related Pol polyprotein from transposon TNT 1-94-like beta-barrel" evidence="6">
    <location>
        <begin position="96"/>
        <end position="137"/>
    </location>
</feature>
<feature type="compositionally biased region" description="Basic residues" evidence="3">
    <location>
        <begin position="28"/>
        <end position="39"/>
    </location>
</feature>
<dbReference type="GO" id="GO:0016868">
    <property type="term" value="F:intramolecular phosphotransferase activity"/>
    <property type="evidence" value="ECO:0007669"/>
    <property type="project" value="InterPro"/>
</dbReference>
<keyword evidence="2" id="KW-0645">Protease</keyword>
<dbReference type="InterPro" id="IPR043502">
    <property type="entry name" value="DNA/RNA_pol_sf"/>
</dbReference>
<dbReference type="InterPro" id="IPR005844">
    <property type="entry name" value="A-D-PHexomutase_a/b/a-I"/>
</dbReference>
<protein>
    <submittedName>
        <fullName evidence="7">Retrovirus-related Pol polyprotein from transposon TNT 1-94</fullName>
    </submittedName>
</protein>
<evidence type="ECO:0000259" key="5">
    <source>
        <dbReference type="Pfam" id="PF07727"/>
    </source>
</evidence>
<evidence type="ECO:0000256" key="1">
    <source>
        <dbReference type="ARBA" id="ARBA00010231"/>
    </source>
</evidence>
<dbReference type="SUPFAM" id="SSF56672">
    <property type="entry name" value="DNA/RNA polymerases"/>
    <property type="match status" value="1"/>
</dbReference>
<organism evidence="7">
    <name type="scientific">Tanacetum cinerariifolium</name>
    <name type="common">Dalmatian daisy</name>
    <name type="synonym">Chrysanthemum cinerariifolium</name>
    <dbReference type="NCBI Taxonomy" id="118510"/>
    <lineage>
        <taxon>Eukaryota</taxon>
        <taxon>Viridiplantae</taxon>
        <taxon>Streptophyta</taxon>
        <taxon>Embryophyta</taxon>
        <taxon>Tracheophyta</taxon>
        <taxon>Spermatophyta</taxon>
        <taxon>Magnoliopsida</taxon>
        <taxon>eudicotyledons</taxon>
        <taxon>Gunneridae</taxon>
        <taxon>Pentapetalae</taxon>
        <taxon>asterids</taxon>
        <taxon>campanulids</taxon>
        <taxon>Asterales</taxon>
        <taxon>Asteraceae</taxon>
        <taxon>Asteroideae</taxon>
        <taxon>Anthemideae</taxon>
        <taxon>Anthemidinae</taxon>
        <taxon>Tanacetum</taxon>
    </lineage>
</organism>
<dbReference type="SUPFAM" id="SSF53738">
    <property type="entry name" value="Phosphoglucomutase, first 3 domains"/>
    <property type="match status" value="1"/>
</dbReference>
<evidence type="ECO:0000259" key="6">
    <source>
        <dbReference type="Pfam" id="PF22936"/>
    </source>
</evidence>
<dbReference type="PANTHER" id="PTHR11439:SF463">
    <property type="entry name" value="REVERSE TRANSCRIPTASE TY1_COPIA-TYPE DOMAIN-CONTAINING PROTEIN"/>
    <property type="match status" value="1"/>
</dbReference>
<dbReference type="InterPro" id="IPR054722">
    <property type="entry name" value="PolX-like_BBD"/>
</dbReference>
<keyword evidence="2" id="KW-0378">Hydrolase</keyword>
<comment type="similarity">
    <text evidence="1">Belongs to the phosphohexose mutase family.</text>
</comment>
<feature type="region of interest" description="Disordered" evidence="3">
    <location>
        <begin position="189"/>
        <end position="217"/>
    </location>
</feature>
<feature type="region of interest" description="Disordered" evidence="3">
    <location>
        <begin position="1"/>
        <end position="39"/>
    </location>
</feature>
<dbReference type="Gene3D" id="3.40.120.10">
    <property type="entry name" value="Alpha-D-Glucose-1,6-Bisphosphate, subunit A, domain 3"/>
    <property type="match status" value="1"/>
</dbReference>
<evidence type="ECO:0000313" key="7">
    <source>
        <dbReference type="EMBL" id="GEU33566.1"/>
    </source>
</evidence>
<dbReference type="GO" id="GO:0005975">
    <property type="term" value="P:carbohydrate metabolic process"/>
    <property type="evidence" value="ECO:0007669"/>
    <property type="project" value="InterPro"/>
</dbReference>
<dbReference type="GO" id="GO:0004190">
    <property type="term" value="F:aspartic-type endopeptidase activity"/>
    <property type="evidence" value="ECO:0007669"/>
    <property type="project" value="UniProtKB-KW"/>
</dbReference>
<accession>A0A6L2J9H3</accession>
<evidence type="ECO:0000256" key="2">
    <source>
        <dbReference type="ARBA" id="ARBA00022750"/>
    </source>
</evidence>
<dbReference type="InterPro" id="IPR013103">
    <property type="entry name" value="RVT_2"/>
</dbReference>
<feature type="domain" description="Alpha-D-phosphohexomutase alpha/beta/alpha" evidence="4">
    <location>
        <begin position="828"/>
        <end position="857"/>
    </location>
</feature>
<proteinExistence type="inferred from homology"/>
<evidence type="ECO:0000259" key="4">
    <source>
        <dbReference type="Pfam" id="PF02878"/>
    </source>
</evidence>
<dbReference type="Gene3D" id="3.30.420.10">
    <property type="entry name" value="Ribonuclease H-like superfamily/Ribonuclease H"/>
    <property type="match status" value="1"/>
</dbReference>
<dbReference type="AlphaFoldDB" id="A0A6L2J9H3"/>
<dbReference type="Pfam" id="PF07727">
    <property type="entry name" value="RVT_2"/>
    <property type="match status" value="1"/>
</dbReference>